<keyword evidence="2" id="KW-1133">Transmembrane helix</keyword>
<feature type="compositionally biased region" description="Low complexity" evidence="1">
    <location>
        <begin position="412"/>
        <end position="421"/>
    </location>
</feature>
<reference evidence="3 4" key="1">
    <citation type="submission" date="2013-03" db="EMBL/GenBank/DDBJ databases">
        <title>The Genome Sequence of Cladophialophora yegresii CBS 114405.</title>
        <authorList>
            <consortium name="The Broad Institute Genomics Platform"/>
            <person name="Cuomo C."/>
            <person name="de Hoog S."/>
            <person name="Gorbushina A."/>
            <person name="Walker B."/>
            <person name="Young S.K."/>
            <person name="Zeng Q."/>
            <person name="Gargeya S."/>
            <person name="Fitzgerald M."/>
            <person name="Haas B."/>
            <person name="Abouelleil A."/>
            <person name="Allen A.W."/>
            <person name="Alvarado L."/>
            <person name="Arachchi H.M."/>
            <person name="Berlin A.M."/>
            <person name="Chapman S.B."/>
            <person name="Gainer-Dewar J."/>
            <person name="Goldberg J."/>
            <person name="Griggs A."/>
            <person name="Gujja S."/>
            <person name="Hansen M."/>
            <person name="Howarth C."/>
            <person name="Imamovic A."/>
            <person name="Ireland A."/>
            <person name="Larimer J."/>
            <person name="McCowan C."/>
            <person name="Murphy C."/>
            <person name="Pearson M."/>
            <person name="Poon T.W."/>
            <person name="Priest M."/>
            <person name="Roberts A."/>
            <person name="Saif S."/>
            <person name="Shea T."/>
            <person name="Sisk P."/>
            <person name="Sykes S."/>
            <person name="Wortman J."/>
            <person name="Nusbaum C."/>
            <person name="Birren B."/>
        </authorList>
    </citation>
    <scope>NUCLEOTIDE SEQUENCE [LARGE SCALE GENOMIC DNA]</scope>
    <source>
        <strain evidence="3 4">CBS 114405</strain>
    </source>
</reference>
<feature type="compositionally biased region" description="Pro residues" evidence="1">
    <location>
        <begin position="69"/>
        <end position="83"/>
    </location>
</feature>
<gene>
    <name evidence="3" type="ORF">A1O7_03309</name>
</gene>
<keyword evidence="4" id="KW-1185">Reference proteome</keyword>
<evidence type="ECO:0000256" key="1">
    <source>
        <dbReference type="SAM" id="MobiDB-lite"/>
    </source>
</evidence>
<evidence type="ECO:0000313" key="4">
    <source>
        <dbReference type="Proteomes" id="UP000019473"/>
    </source>
</evidence>
<dbReference type="RefSeq" id="XP_007755521.1">
    <property type="nucleotide sequence ID" value="XM_007757331.1"/>
</dbReference>
<evidence type="ECO:0000313" key="3">
    <source>
        <dbReference type="EMBL" id="EXJ62867.1"/>
    </source>
</evidence>
<dbReference type="OrthoDB" id="4161593at2759"/>
<feature type="transmembrane region" description="Helical" evidence="2">
    <location>
        <begin position="6"/>
        <end position="27"/>
    </location>
</feature>
<organism evidence="3 4">
    <name type="scientific">Cladophialophora yegresii CBS 114405</name>
    <dbReference type="NCBI Taxonomy" id="1182544"/>
    <lineage>
        <taxon>Eukaryota</taxon>
        <taxon>Fungi</taxon>
        <taxon>Dikarya</taxon>
        <taxon>Ascomycota</taxon>
        <taxon>Pezizomycotina</taxon>
        <taxon>Eurotiomycetes</taxon>
        <taxon>Chaetothyriomycetidae</taxon>
        <taxon>Chaetothyriales</taxon>
        <taxon>Herpotrichiellaceae</taxon>
        <taxon>Cladophialophora</taxon>
    </lineage>
</organism>
<feature type="compositionally biased region" description="Basic and acidic residues" evidence="1">
    <location>
        <begin position="396"/>
        <end position="408"/>
    </location>
</feature>
<dbReference type="Proteomes" id="UP000019473">
    <property type="component" value="Unassembled WGS sequence"/>
</dbReference>
<feature type="compositionally biased region" description="Basic and acidic residues" evidence="1">
    <location>
        <begin position="292"/>
        <end position="301"/>
    </location>
</feature>
<name>W9W486_9EURO</name>
<dbReference type="EMBL" id="AMGW01000002">
    <property type="protein sequence ID" value="EXJ62867.1"/>
    <property type="molecule type" value="Genomic_DNA"/>
</dbReference>
<feature type="region of interest" description="Disordered" evidence="1">
    <location>
        <begin position="253"/>
        <end position="301"/>
    </location>
</feature>
<dbReference type="HOGENOM" id="CLU_622569_0_0_1"/>
<evidence type="ECO:0000256" key="2">
    <source>
        <dbReference type="SAM" id="Phobius"/>
    </source>
</evidence>
<keyword evidence="2" id="KW-0812">Transmembrane</keyword>
<proteinExistence type="predicted"/>
<dbReference type="VEuPathDB" id="FungiDB:A1O7_03309"/>
<accession>W9W486</accession>
<dbReference type="GeneID" id="19177906"/>
<dbReference type="AlphaFoldDB" id="W9W486"/>
<feature type="region of interest" description="Disordered" evidence="1">
    <location>
        <begin position="376"/>
        <end position="440"/>
    </location>
</feature>
<feature type="compositionally biased region" description="Basic residues" evidence="1">
    <location>
        <begin position="172"/>
        <end position="187"/>
    </location>
</feature>
<feature type="compositionally biased region" description="Pro residues" evidence="1">
    <location>
        <begin position="128"/>
        <end position="140"/>
    </location>
</feature>
<sequence>MVPLAALIILSTVGLFATGTFIFAIYYTTRTRLDARRLQISEAEQELRTPLRETAAESGLNDRSATPQLPRPPTPEAEFPPPLSDDSRDQTTGEVNTVTARTETAQPFFLPATTYRHKPPQPQSSLRPPTPEAEYPPPLPQDYLGRAIPPLPPHSPLLPPAPSLSPPSRVSARARSKSRGRNLRRRPSCPTDEDRPDSMHEIYDIYSQLPPTPKAIPESAPSMVTTFAQAETKAYSTASREYKGGVNKKRIISRPRSHPYPWRTTRNKKNKTPTPSNTSAQTHDPPHGALEGFRDPSHTQKDFSRLRRMHLERNIRRIRLLEEQNSILINALWKIGLSIDHTSDSNSNCNSITDSGIPRVPDWIPNLLSTSSLARQNSYQDEDEDRQVRCSPASSRRPESRIGIRPEDTTETTESTETTEATESKPGGTSVMSIDDMLCQ</sequence>
<protein>
    <submittedName>
        <fullName evidence="3">Uncharacterized protein</fullName>
    </submittedName>
</protein>
<comment type="caution">
    <text evidence="3">The sequence shown here is derived from an EMBL/GenBank/DDBJ whole genome shotgun (WGS) entry which is preliminary data.</text>
</comment>
<feature type="compositionally biased region" description="Pro residues" evidence="1">
    <location>
        <begin position="149"/>
        <end position="165"/>
    </location>
</feature>
<feature type="region of interest" description="Disordered" evidence="1">
    <location>
        <begin position="48"/>
        <end position="198"/>
    </location>
</feature>
<feature type="compositionally biased region" description="Polar residues" evidence="1">
    <location>
        <begin position="92"/>
        <end position="105"/>
    </location>
</feature>
<keyword evidence="2" id="KW-0472">Membrane</keyword>